<accession>A0A5C3MA18</accession>
<keyword evidence="1" id="KW-0346">Stress response</keyword>
<evidence type="ECO:0000313" key="7">
    <source>
        <dbReference type="Proteomes" id="UP000308652"/>
    </source>
</evidence>
<organism evidence="6 7">
    <name type="scientific">Crucibulum laeve</name>
    <dbReference type="NCBI Taxonomy" id="68775"/>
    <lineage>
        <taxon>Eukaryota</taxon>
        <taxon>Fungi</taxon>
        <taxon>Dikarya</taxon>
        <taxon>Basidiomycota</taxon>
        <taxon>Agaricomycotina</taxon>
        <taxon>Agaricomycetes</taxon>
        <taxon>Agaricomycetidae</taxon>
        <taxon>Agaricales</taxon>
        <taxon>Agaricineae</taxon>
        <taxon>Nidulariaceae</taxon>
        <taxon>Crucibulum</taxon>
    </lineage>
</organism>
<dbReference type="CDD" id="cd06464">
    <property type="entry name" value="ACD_sHsps-like"/>
    <property type="match status" value="1"/>
</dbReference>
<dbReference type="Proteomes" id="UP000308652">
    <property type="component" value="Unassembled WGS sequence"/>
</dbReference>
<gene>
    <name evidence="6" type="ORF">BDQ12DRAFT_679807</name>
</gene>
<feature type="domain" description="SHSP" evidence="5">
    <location>
        <begin position="40"/>
        <end position="180"/>
    </location>
</feature>
<comment type="similarity">
    <text evidence="2 3">Belongs to the small heat shock protein (HSP20) family.</text>
</comment>
<protein>
    <submittedName>
        <fullName evidence="6">HSP20-like chaperone</fullName>
    </submittedName>
</protein>
<dbReference type="InterPro" id="IPR002068">
    <property type="entry name" value="A-crystallin/Hsp20_dom"/>
</dbReference>
<dbReference type="InterPro" id="IPR031107">
    <property type="entry name" value="Small_HSP"/>
</dbReference>
<keyword evidence="7" id="KW-1185">Reference proteome</keyword>
<sequence>MSIARQLFQEFRPFIRLLEDPFARTPASFYGFPSRTDDPFTKLMMRPAVDITEEGDKYILDADLPGVKKENIEVRIGDNGESITIQGRIMDEMKHKKSTETSTGSTIKSDSTSIATKSKDASLQIANERPYTRNVSFTRTVWLPRPVDTKNVSAKLDHGVLTITVQKSDSDKAATTIPVD</sequence>
<dbReference type="Pfam" id="PF00011">
    <property type="entry name" value="HSP20"/>
    <property type="match status" value="2"/>
</dbReference>
<evidence type="ECO:0000256" key="3">
    <source>
        <dbReference type="RuleBase" id="RU003616"/>
    </source>
</evidence>
<proteinExistence type="inferred from homology"/>
<dbReference type="InterPro" id="IPR008978">
    <property type="entry name" value="HSP20-like_chaperone"/>
</dbReference>
<evidence type="ECO:0000259" key="5">
    <source>
        <dbReference type="PROSITE" id="PS01031"/>
    </source>
</evidence>
<dbReference type="Gene3D" id="2.60.40.790">
    <property type="match status" value="1"/>
</dbReference>
<dbReference type="PANTHER" id="PTHR11527">
    <property type="entry name" value="HEAT-SHOCK PROTEIN 20 FAMILY MEMBER"/>
    <property type="match status" value="1"/>
</dbReference>
<dbReference type="AlphaFoldDB" id="A0A5C3MA18"/>
<feature type="region of interest" description="Disordered" evidence="4">
    <location>
        <begin position="95"/>
        <end position="121"/>
    </location>
</feature>
<evidence type="ECO:0000256" key="2">
    <source>
        <dbReference type="PROSITE-ProRule" id="PRU00285"/>
    </source>
</evidence>
<evidence type="ECO:0000313" key="6">
    <source>
        <dbReference type="EMBL" id="TFK40648.1"/>
    </source>
</evidence>
<feature type="compositionally biased region" description="Polar residues" evidence="4">
    <location>
        <begin position="100"/>
        <end position="116"/>
    </location>
</feature>
<evidence type="ECO:0000256" key="4">
    <source>
        <dbReference type="SAM" id="MobiDB-lite"/>
    </source>
</evidence>
<dbReference type="STRING" id="68775.A0A5C3MA18"/>
<dbReference type="EMBL" id="ML213596">
    <property type="protein sequence ID" value="TFK40648.1"/>
    <property type="molecule type" value="Genomic_DNA"/>
</dbReference>
<dbReference type="SUPFAM" id="SSF49764">
    <property type="entry name" value="HSP20-like chaperones"/>
    <property type="match status" value="1"/>
</dbReference>
<name>A0A5C3MA18_9AGAR</name>
<dbReference type="OrthoDB" id="1431247at2759"/>
<dbReference type="PROSITE" id="PS01031">
    <property type="entry name" value="SHSP"/>
    <property type="match status" value="1"/>
</dbReference>
<reference evidence="6 7" key="1">
    <citation type="journal article" date="2019" name="Nat. Ecol. Evol.">
        <title>Megaphylogeny resolves global patterns of mushroom evolution.</title>
        <authorList>
            <person name="Varga T."/>
            <person name="Krizsan K."/>
            <person name="Foldi C."/>
            <person name="Dima B."/>
            <person name="Sanchez-Garcia M."/>
            <person name="Sanchez-Ramirez S."/>
            <person name="Szollosi G.J."/>
            <person name="Szarkandi J.G."/>
            <person name="Papp V."/>
            <person name="Albert L."/>
            <person name="Andreopoulos W."/>
            <person name="Angelini C."/>
            <person name="Antonin V."/>
            <person name="Barry K.W."/>
            <person name="Bougher N.L."/>
            <person name="Buchanan P."/>
            <person name="Buyck B."/>
            <person name="Bense V."/>
            <person name="Catcheside P."/>
            <person name="Chovatia M."/>
            <person name="Cooper J."/>
            <person name="Damon W."/>
            <person name="Desjardin D."/>
            <person name="Finy P."/>
            <person name="Geml J."/>
            <person name="Haridas S."/>
            <person name="Hughes K."/>
            <person name="Justo A."/>
            <person name="Karasinski D."/>
            <person name="Kautmanova I."/>
            <person name="Kiss B."/>
            <person name="Kocsube S."/>
            <person name="Kotiranta H."/>
            <person name="LaButti K.M."/>
            <person name="Lechner B.E."/>
            <person name="Liimatainen K."/>
            <person name="Lipzen A."/>
            <person name="Lukacs Z."/>
            <person name="Mihaltcheva S."/>
            <person name="Morgado L.N."/>
            <person name="Niskanen T."/>
            <person name="Noordeloos M.E."/>
            <person name="Ohm R.A."/>
            <person name="Ortiz-Santana B."/>
            <person name="Ovrebo C."/>
            <person name="Racz N."/>
            <person name="Riley R."/>
            <person name="Savchenko A."/>
            <person name="Shiryaev A."/>
            <person name="Soop K."/>
            <person name="Spirin V."/>
            <person name="Szebenyi C."/>
            <person name="Tomsovsky M."/>
            <person name="Tulloss R.E."/>
            <person name="Uehling J."/>
            <person name="Grigoriev I.V."/>
            <person name="Vagvolgyi C."/>
            <person name="Papp T."/>
            <person name="Martin F.M."/>
            <person name="Miettinen O."/>
            <person name="Hibbett D.S."/>
            <person name="Nagy L.G."/>
        </authorList>
    </citation>
    <scope>NUCLEOTIDE SEQUENCE [LARGE SCALE GENOMIC DNA]</scope>
    <source>
        <strain evidence="6 7">CBS 166.37</strain>
    </source>
</reference>
<evidence type="ECO:0000256" key="1">
    <source>
        <dbReference type="ARBA" id="ARBA00023016"/>
    </source>
</evidence>